<gene>
    <name evidence="2" type="ORF">S2L_069</name>
</gene>
<accession>A0AB74ULE3</accession>
<evidence type="ECO:0000256" key="1">
    <source>
        <dbReference type="SAM" id="MobiDB-lite"/>
    </source>
</evidence>
<organism evidence="2">
    <name type="scientific">Caulobacter phage S2L</name>
    <dbReference type="NCBI Taxonomy" id="3348356"/>
    <lineage>
        <taxon>Viruses</taxon>
    </lineage>
</organism>
<reference evidence="2" key="1">
    <citation type="submission" date="2024-10" db="EMBL/GenBank/DDBJ databases">
        <title>Genetic diversity among independent isolates of the Dolichocephalovirinae subfamily.</title>
        <authorList>
            <person name="Ely B."/>
            <person name="Thomas Q."/>
            <person name="Mohammadi T."/>
        </authorList>
    </citation>
    <scope>NUCLEOTIDE SEQUENCE</scope>
</reference>
<proteinExistence type="predicted"/>
<sequence length="37" mass="3876">MPGSLAKARTDFARTGQSLSADPGDRSNKSSHETLVS</sequence>
<feature type="region of interest" description="Disordered" evidence="1">
    <location>
        <begin position="1"/>
        <end position="37"/>
    </location>
</feature>
<feature type="compositionally biased region" description="Basic and acidic residues" evidence="1">
    <location>
        <begin position="23"/>
        <end position="37"/>
    </location>
</feature>
<protein>
    <submittedName>
        <fullName evidence="2">Uncharacterized protein</fullName>
    </submittedName>
</protein>
<evidence type="ECO:0000313" key="2">
    <source>
        <dbReference type="EMBL" id="XHV10193.1"/>
    </source>
</evidence>
<name>A0AB74ULE3_9VIRU</name>
<dbReference type="EMBL" id="PQ287319">
    <property type="protein sequence ID" value="XHV10193.1"/>
    <property type="molecule type" value="Genomic_DNA"/>
</dbReference>